<dbReference type="PROSITE" id="PS50801">
    <property type="entry name" value="STAS"/>
    <property type="match status" value="1"/>
</dbReference>
<protein>
    <recommendedName>
        <fullName evidence="1">STAS domain-containing protein</fullName>
    </recommendedName>
</protein>
<feature type="domain" description="STAS" evidence="1">
    <location>
        <begin position="23"/>
        <end position="103"/>
    </location>
</feature>
<name>A0ABP7DII7_9SPHN</name>
<dbReference type="RefSeq" id="WP_344692478.1">
    <property type="nucleotide sequence ID" value="NZ_BAABBF010000002.1"/>
</dbReference>
<sequence length="103" mass="10906">MPDLPVSIGNHADDGLLKRVAQFSDDLKSSLSRHGSVSLDLSEVRNPDIRVVQVVEAARKQAAGTGATISLVGTVDAALLSLLERAGFLTGEHPFWSQGTIAR</sequence>
<dbReference type="EMBL" id="BAABBF010000002">
    <property type="protein sequence ID" value="GAA3704177.1"/>
    <property type="molecule type" value="Genomic_DNA"/>
</dbReference>
<dbReference type="Gene3D" id="3.30.750.24">
    <property type="entry name" value="STAS domain"/>
    <property type="match status" value="1"/>
</dbReference>
<comment type="caution">
    <text evidence="2">The sequence shown here is derived from an EMBL/GenBank/DDBJ whole genome shotgun (WGS) entry which is preliminary data.</text>
</comment>
<proteinExistence type="predicted"/>
<gene>
    <name evidence="2" type="ORF">GCM10022268_12210</name>
</gene>
<keyword evidence="3" id="KW-1185">Reference proteome</keyword>
<evidence type="ECO:0000313" key="2">
    <source>
        <dbReference type="EMBL" id="GAA3704177.1"/>
    </source>
</evidence>
<dbReference type="InterPro" id="IPR002645">
    <property type="entry name" value="STAS_dom"/>
</dbReference>
<evidence type="ECO:0000313" key="3">
    <source>
        <dbReference type="Proteomes" id="UP001500523"/>
    </source>
</evidence>
<evidence type="ECO:0000259" key="1">
    <source>
        <dbReference type="PROSITE" id="PS50801"/>
    </source>
</evidence>
<dbReference type="Pfam" id="PF13466">
    <property type="entry name" value="STAS_2"/>
    <property type="match status" value="1"/>
</dbReference>
<accession>A0ABP7DII7</accession>
<reference evidence="3" key="1">
    <citation type="journal article" date="2019" name="Int. J. Syst. Evol. Microbiol.">
        <title>The Global Catalogue of Microorganisms (GCM) 10K type strain sequencing project: providing services to taxonomists for standard genome sequencing and annotation.</title>
        <authorList>
            <consortium name="The Broad Institute Genomics Platform"/>
            <consortium name="The Broad Institute Genome Sequencing Center for Infectious Disease"/>
            <person name="Wu L."/>
            <person name="Ma J."/>
        </authorList>
    </citation>
    <scope>NUCLEOTIDE SEQUENCE [LARGE SCALE GENOMIC DNA]</scope>
    <source>
        <strain evidence="3">JCM 17498</strain>
    </source>
</reference>
<dbReference type="SUPFAM" id="SSF52091">
    <property type="entry name" value="SpoIIaa-like"/>
    <property type="match status" value="1"/>
</dbReference>
<dbReference type="InterPro" id="IPR058548">
    <property type="entry name" value="MlaB-like_STAS"/>
</dbReference>
<organism evidence="2 3">
    <name type="scientific">Sphingomonas cynarae</name>
    <dbReference type="NCBI Taxonomy" id="930197"/>
    <lineage>
        <taxon>Bacteria</taxon>
        <taxon>Pseudomonadati</taxon>
        <taxon>Pseudomonadota</taxon>
        <taxon>Alphaproteobacteria</taxon>
        <taxon>Sphingomonadales</taxon>
        <taxon>Sphingomonadaceae</taxon>
        <taxon>Sphingomonas</taxon>
    </lineage>
</organism>
<dbReference type="Proteomes" id="UP001500523">
    <property type="component" value="Unassembled WGS sequence"/>
</dbReference>
<dbReference type="InterPro" id="IPR036513">
    <property type="entry name" value="STAS_dom_sf"/>
</dbReference>